<proteinExistence type="inferred from homology"/>
<comment type="subcellular location">
    <subcellularLocation>
        <location evidence="1">Nucleus membrane</location>
        <topology evidence="1">Peripheral membrane protein</topology>
        <orientation evidence="1">Cytoplasmic side</orientation>
    </subcellularLocation>
    <subcellularLocation>
        <location evidence="3">Nucleus membrane</location>
        <topology evidence="3">Peripheral membrane protein</topology>
        <orientation evidence="3">Nucleoplasmic side</orientation>
    </subcellularLocation>
    <subcellularLocation>
        <location evidence="2">Nucleus</location>
        <location evidence="2">Nuclear pore complex</location>
    </subcellularLocation>
</comment>
<dbReference type="PANTHER" id="PTHR12960">
    <property type="entry name" value="GLE-1-RELATED"/>
    <property type="match status" value="1"/>
</dbReference>
<dbReference type="Gene3D" id="1.25.40.510">
    <property type="entry name" value="GLE1-like"/>
    <property type="match status" value="1"/>
</dbReference>
<evidence type="ECO:0000256" key="2">
    <source>
        <dbReference type="ARBA" id="ARBA00004567"/>
    </source>
</evidence>
<evidence type="ECO:0000256" key="15">
    <source>
        <dbReference type="ARBA" id="ARBA00075092"/>
    </source>
</evidence>
<dbReference type="STRING" id="984487.A0A1E4SKV9"/>
<dbReference type="OrthoDB" id="420884at2759"/>
<sequence length="522" mass="60888">MKFELPLDMVLVADTPQRHITYNAQESVMDILDQDIIPRSQPSTGIEEVFQKIQISINIHTEQRLAQLEQAGMDTILPYQNRIENARNMGQSTSDWLHQKFQRDLQLQASQVQAIIEAEKKSLALEQERIRAEQERIRKQLQEKIRKQEEERRRKEEEDRKRVEEEKKRLEEQKKRAEEERKKAEEEKRKADEAKVQADLEEKRKLEQAEKDRKAMEQAQKDKLASQKLYNGTNFASVEKDFLEYKQDITDIKMNVVRKVASNPDLKKAVSQLKRKINPKFGQLSQSNRQFQKINDELINLILTAKPQPLAFNWILNFVAKAIVDQAETEVIVQPAAALPLARLAISLLQQFPELEYYLSARFIKKCPLIIGFTRTIDTEEGRLQMGWRRRENKWEDEVKYDERLSGICTVWATMTRIPSNISQSSLYRLDSSWRFLARLMNTDANLLANVHFSVAANWWEATAKDFLKAYGHQGNKLLQVLTMPLLGSVSDKRFPAAARLLILGEEWFNNRKIQGIPEMTA</sequence>
<feature type="region of interest" description="Disordered" evidence="17">
    <location>
        <begin position="145"/>
        <end position="222"/>
    </location>
</feature>
<dbReference type="GeneID" id="30981692"/>
<dbReference type="Pfam" id="PF07817">
    <property type="entry name" value="GLE1"/>
    <property type="match status" value="1"/>
</dbReference>
<keyword evidence="10" id="KW-0906">Nuclear pore complex</keyword>
<accession>A0A1E4SKV9</accession>
<dbReference type="InterPro" id="IPR038506">
    <property type="entry name" value="GLE1-like_sf"/>
</dbReference>
<evidence type="ECO:0000256" key="6">
    <source>
        <dbReference type="ARBA" id="ARBA00022816"/>
    </source>
</evidence>
<evidence type="ECO:0000256" key="16">
    <source>
        <dbReference type="ARBA" id="ARBA00075681"/>
    </source>
</evidence>
<evidence type="ECO:0000313" key="18">
    <source>
        <dbReference type="EMBL" id="ODV80139.1"/>
    </source>
</evidence>
<keyword evidence="7" id="KW-0653">Protein transport</keyword>
<gene>
    <name evidence="18" type="ORF">CANTADRAFT_25849</name>
</gene>
<keyword evidence="5" id="KW-0813">Transport</keyword>
<dbReference type="PANTHER" id="PTHR12960:SF0">
    <property type="entry name" value="MRNA EXPORT FACTOR GLE1"/>
    <property type="match status" value="1"/>
</dbReference>
<evidence type="ECO:0000256" key="5">
    <source>
        <dbReference type="ARBA" id="ARBA00022448"/>
    </source>
</evidence>
<evidence type="ECO:0000256" key="12">
    <source>
        <dbReference type="ARBA" id="ARBA00023242"/>
    </source>
</evidence>
<evidence type="ECO:0000313" key="19">
    <source>
        <dbReference type="Proteomes" id="UP000094285"/>
    </source>
</evidence>
<dbReference type="InterPro" id="IPR012476">
    <property type="entry name" value="GLE1"/>
</dbReference>
<reference evidence="19" key="1">
    <citation type="submission" date="2016-05" db="EMBL/GenBank/DDBJ databases">
        <title>Comparative genomics of biotechnologically important yeasts.</title>
        <authorList>
            <consortium name="DOE Joint Genome Institute"/>
            <person name="Riley R."/>
            <person name="Haridas S."/>
            <person name="Wolfe K.H."/>
            <person name="Lopes M.R."/>
            <person name="Hittinger C.T."/>
            <person name="Goker M."/>
            <person name="Salamov A."/>
            <person name="Wisecaver J."/>
            <person name="Long T.M."/>
            <person name="Aerts A.L."/>
            <person name="Barry K."/>
            <person name="Choi C."/>
            <person name="Clum A."/>
            <person name="Coughlan A.Y."/>
            <person name="Deshpande S."/>
            <person name="Douglass A.P."/>
            <person name="Hanson S.J."/>
            <person name="Klenk H.-P."/>
            <person name="Labutti K."/>
            <person name="Lapidus A."/>
            <person name="Lindquist E."/>
            <person name="Lipzen A."/>
            <person name="Meier-Kolthoff J.P."/>
            <person name="Ohm R.A."/>
            <person name="Otillar R.P."/>
            <person name="Pangilinan J."/>
            <person name="Peng Y."/>
            <person name="Rokas A."/>
            <person name="Rosa C.A."/>
            <person name="Scheuner C."/>
            <person name="Sibirny A.A."/>
            <person name="Slot J.C."/>
            <person name="Stielow J.B."/>
            <person name="Sun H."/>
            <person name="Kurtzman C.P."/>
            <person name="Blackwell M."/>
            <person name="Grigoriev I.V."/>
            <person name="Jeffries T.W."/>
        </authorList>
    </citation>
    <scope>NUCLEOTIDE SEQUENCE [LARGE SCALE GENOMIC DNA]</scope>
    <source>
        <strain evidence="19">NRRL Y-17324</strain>
    </source>
</reference>
<evidence type="ECO:0000256" key="7">
    <source>
        <dbReference type="ARBA" id="ARBA00022927"/>
    </source>
</evidence>
<dbReference type="GO" id="GO:0031965">
    <property type="term" value="C:nuclear membrane"/>
    <property type="evidence" value="ECO:0007669"/>
    <property type="project" value="UniProtKB-SubCell"/>
</dbReference>
<dbReference type="RefSeq" id="XP_020065261.1">
    <property type="nucleotide sequence ID" value="XM_020207555.1"/>
</dbReference>
<name>A0A1E4SKV9_9ASCO</name>
<evidence type="ECO:0000256" key="11">
    <source>
        <dbReference type="ARBA" id="ARBA00023136"/>
    </source>
</evidence>
<dbReference type="GO" id="GO:0000822">
    <property type="term" value="F:inositol hexakisphosphate binding"/>
    <property type="evidence" value="ECO:0007669"/>
    <property type="project" value="TreeGrafter"/>
</dbReference>
<dbReference type="GO" id="GO:0005543">
    <property type="term" value="F:phospholipid binding"/>
    <property type="evidence" value="ECO:0007669"/>
    <property type="project" value="TreeGrafter"/>
</dbReference>
<dbReference type="GO" id="GO:0031369">
    <property type="term" value="F:translation initiation factor binding"/>
    <property type="evidence" value="ECO:0007669"/>
    <property type="project" value="TreeGrafter"/>
</dbReference>
<evidence type="ECO:0000256" key="4">
    <source>
        <dbReference type="ARBA" id="ARBA00011056"/>
    </source>
</evidence>
<keyword evidence="6" id="KW-0509">mRNA transport</keyword>
<dbReference type="GO" id="GO:0016973">
    <property type="term" value="P:poly(A)+ mRNA export from nucleus"/>
    <property type="evidence" value="ECO:0007669"/>
    <property type="project" value="InterPro"/>
</dbReference>
<dbReference type="Proteomes" id="UP000094285">
    <property type="component" value="Unassembled WGS sequence"/>
</dbReference>
<evidence type="ECO:0000256" key="13">
    <source>
        <dbReference type="ARBA" id="ARBA00026227"/>
    </source>
</evidence>
<keyword evidence="12" id="KW-0539">Nucleus</keyword>
<evidence type="ECO:0000256" key="8">
    <source>
        <dbReference type="ARBA" id="ARBA00023010"/>
    </source>
</evidence>
<evidence type="ECO:0000256" key="10">
    <source>
        <dbReference type="ARBA" id="ARBA00023132"/>
    </source>
</evidence>
<keyword evidence="19" id="KW-1185">Reference proteome</keyword>
<dbReference type="FunFam" id="1.25.40.510:FF:000003">
    <property type="entry name" value="Nucleoporin GLE1"/>
    <property type="match status" value="1"/>
</dbReference>
<evidence type="ECO:0000256" key="9">
    <source>
        <dbReference type="ARBA" id="ARBA00023054"/>
    </source>
</evidence>
<keyword evidence="8" id="KW-0811">Translocation</keyword>
<dbReference type="GO" id="GO:0044614">
    <property type="term" value="C:nuclear pore cytoplasmic filaments"/>
    <property type="evidence" value="ECO:0007669"/>
    <property type="project" value="TreeGrafter"/>
</dbReference>
<evidence type="ECO:0000256" key="1">
    <source>
        <dbReference type="ARBA" id="ARBA00004335"/>
    </source>
</evidence>
<dbReference type="GO" id="GO:0015031">
    <property type="term" value="P:protein transport"/>
    <property type="evidence" value="ECO:0007669"/>
    <property type="project" value="UniProtKB-KW"/>
</dbReference>
<keyword evidence="9" id="KW-0175">Coiled coil</keyword>
<evidence type="ECO:0000256" key="14">
    <source>
        <dbReference type="ARBA" id="ARBA00029983"/>
    </source>
</evidence>
<dbReference type="AlphaFoldDB" id="A0A1E4SKV9"/>
<dbReference type="GO" id="GO:0005737">
    <property type="term" value="C:cytoplasm"/>
    <property type="evidence" value="ECO:0007669"/>
    <property type="project" value="UniProtKB-ARBA"/>
</dbReference>
<protein>
    <recommendedName>
        <fullName evidence="13">mRNA export factor GLE1</fullName>
    </recommendedName>
    <alternativeName>
        <fullName evidence="15">Nuclear pore protein GLE1</fullName>
    </alternativeName>
    <alternativeName>
        <fullName evidence="14">Nucleoporin GLE1</fullName>
    </alternativeName>
    <alternativeName>
        <fullName evidence="16">RNA export factor GLE1</fullName>
    </alternativeName>
</protein>
<comment type="similarity">
    <text evidence="4">Belongs to the GLE1 family.</text>
</comment>
<evidence type="ECO:0000256" key="3">
    <source>
        <dbReference type="ARBA" id="ARBA00004620"/>
    </source>
</evidence>
<keyword evidence="11" id="KW-0472">Membrane</keyword>
<dbReference type="EMBL" id="KV453911">
    <property type="protein sequence ID" value="ODV80139.1"/>
    <property type="molecule type" value="Genomic_DNA"/>
</dbReference>
<organism evidence="18 19">
    <name type="scientific">Suhomyces tanzawaensis NRRL Y-17324</name>
    <dbReference type="NCBI Taxonomy" id="984487"/>
    <lineage>
        <taxon>Eukaryota</taxon>
        <taxon>Fungi</taxon>
        <taxon>Dikarya</taxon>
        <taxon>Ascomycota</taxon>
        <taxon>Saccharomycotina</taxon>
        <taxon>Pichiomycetes</taxon>
        <taxon>Debaryomycetaceae</taxon>
        <taxon>Suhomyces</taxon>
    </lineage>
</organism>
<evidence type="ECO:0000256" key="17">
    <source>
        <dbReference type="SAM" id="MobiDB-lite"/>
    </source>
</evidence>